<dbReference type="EMBL" id="GEZM01091313">
    <property type="protein sequence ID" value="JAV56924.1"/>
    <property type="molecule type" value="Transcribed_RNA"/>
</dbReference>
<sequence>MQRVNESKNKILDILKEFDIDTNFPAYLIDLLAYTGYSNHKALSLLDDEDIVKLEDFARKTLPLLLTEEEKLSFFGIFIRNLPVFCIVDGDKKLLQFLRTKCKEFEENKRKRLNTNDRINNRQTKKKRISETPGTSQATSRGTSLSSTASDNDCALSSEENNSENNERIREHIKLVVRSYQEKFLKSIGAEESSCLQEQATNDIIVEVKDDVAFIQCSRCDFRSKAYCEIDKKRNKKKWVLSNVNRHFKTHFKLPSEKSSVKKK</sequence>
<proteinExistence type="predicted"/>
<dbReference type="EMBL" id="GEZM01091316">
    <property type="protein sequence ID" value="JAV56917.1"/>
    <property type="molecule type" value="Transcribed_RNA"/>
</dbReference>
<feature type="compositionally biased region" description="Polar residues" evidence="1">
    <location>
        <begin position="132"/>
        <end position="151"/>
    </location>
</feature>
<feature type="region of interest" description="Disordered" evidence="1">
    <location>
        <begin position="113"/>
        <end position="165"/>
    </location>
</feature>
<dbReference type="EMBL" id="GEZM01091315">
    <property type="protein sequence ID" value="JAV56920.1"/>
    <property type="molecule type" value="Transcribed_RNA"/>
</dbReference>
<accession>A0A1Y1K9R8</accession>
<dbReference type="AlphaFoldDB" id="A0A1Y1K9R8"/>
<organism evidence="2">
    <name type="scientific">Photinus pyralis</name>
    <name type="common">Common eastern firefly</name>
    <name type="synonym">Lampyris pyralis</name>
    <dbReference type="NCBI Taxonomy" id="7054"/>
    <lineage>
        <taxon>Eukaryota</taxon>
        <taxon>Metazoa</taxon>
        <taxon>Ecdysozoa</taxon>
        <taxon>Arthropoda</taxon>
        <taxon>Hexapoda</taxon>
        <taxon>Insecta</taxon>
        <taxon>Pterygota</taxon>
        <taxon>Neoptera</taxon>
        <taxon>Endopterygota</taxon>
        <taxon>Coleoptera</taxon>
        <taxon>Polyphaga</taxon>
        <taxon>Elateriformia</taxon>
        <taxon>Elateroidea</taxon>
        <taxon>Lampyridae</taxon>
        <taxon>Lampyrinae</taxon>
        <taxon>Photinus</taxon>
    </lineage>
</organism>
<evidence type="ECO:0000313" key="2">
    <source>
        <dbReference type="EMBL" id="JAV56920.1"/>
    </source>
</evidence>
<evidence type="ECO:0000256" key="1">
    <source>
        <dbReference type="SAM" id="MobiDB-lite"/>
    </source>
</evidence>
<name>A0A1Y1K9R8_PHOPY</name>
<reference evidence="2" key="1">
    <citation type="journal article" date="2016" name="Sci. Rep.">
        <title>Molecular characterization of firefly nuptial gifts: a multi-omics approach sheds light on postcopulatory sexual selection.</title>
        <authorList>
            <person name="Al-Wathiqui N."/>
            <person name="Fallon T.R."/>
            <person name="South A."/>
            <person name="Weng J.K."/>
            <person name="Lewis S.M."/>
        </authorList>
    </citation>
    <scope>NUCLEOTIDE SEQUENCE</scope>
</reference>
<protein>
    <submittedName>
        <fullName evidence="2">Uncharacterized protein</fullName>
    </submittedName>
</protein>